<evidence type="ECO:0000313" key="2">
    <source>
        <dbReference type="Proteomes" id="UP001501353"/>
    </source>
</evidence>
<proteinExistence type="predicted"/>
<dbReference type="Pfam" id="PF08843">
    <property type="entry name" value="AbiEii"/>
    <property type="match status" value="1"/>
</dbReference>
<evidence type="ECO:0000313" key="1">
    <source>
        <dbReference type="EMBL" id="GAA4024378.1"/>
    </source>
</evidence>
<gene>
    <name evidence="1" type="ORF">GCM10022212_22470</name>
</gene>
<protein>
    <recommendedName>
        <fullName evidence="3">Nucleotidyl transferase AbiEii toxin, Type IV TA system</fullName>
    </recommendedName>
</protein>
<comment type="caution">
    <text evidence="1">The sequence shown here is derived from an EMBL/GenBank/DDBJ whole genome shotgun (WGS) entry which is preliminary data.</text>
</comment>
<sequence length="157" mass="17232">MTKNLPASVRARLLNVAKVQGVDFNQVLIRFALERILYRMSLSAYADCFLLKGALLFTLWYDMPHRATRDADLLGFGPGDLESIARTFRDIASVEVSDGITFDPTSVTVEEIRKDAGYAGARVLIAGEIAKARCKTRSTLGLATPSHPGRLMPSTRS</sequence>
<reference evidence="2" key="1">
    <citation type="journal article" date="2019" name="Int. J. Syst. Evol. Microbiol.">
        <title>The Global Catalogue of Microorganisms (GCM) 10K type strain sequencing project: providing services to taxonomists for standard genome sequencing and annotation.</title>
        <authorList>
            <consortium name="The Broad Institute Genomics Platform"/>
            <consortium name="The Broad Institute Genome Sequencing Center for Infectious Disease"/>
            <person name="Wu L."/>
            <person name="Ma J."/>
        </authorList>
    </citation>
    <scope>NUCLEOTIDE SEQUENCE [LARGE SCALE GENOMIC DNA]</scope>
    <source>
        <strain evidence="2">JCM 16673</strain>
    </source>
</reference>
<accession>A0ABP7TCQ8</accession>
<dbReference type="Proteomes" id="UP001501353">
    <property type="component" value="Unassembled WGS sequence"/>
</dbReference>
<keyword evidence="2" id="KW-1185">Reference proteome</keyword>
<evidence type="ECO:0008006" key="3">
    <source>
        <dbReference type="Google" id="ProtNLM"/>
    </source>
</evidence>
<dbReference type="InterPro" id="IPR014942">
    <property type="entry name" value="AbiEii"/>
</dbReference>
<organism evidence="1 2">
    <name type="scientific">Actimicrobium antarcticum</name>
    <dbReference type="NCBI Taxonomy" id="1051899"/>
    <lineage>
        <taxon>Bacteria</taxon>
        <taxon>Pseudomonadati</taxon>
        <taxon>Pseudomonadota</taxon>
        <taxon>Betaproteobacteria</taxon>
        <taxon>Burkholderiales</taxon>
        <taxon>Oxalobacteraceae</taxon>
        <taxon>Actimicrobium</taxon>
    </lineage>
</organism>
<name>A0ABP7TCQ8_9BURK</name>
<dbReference type="EMBL" id="BAAAZE010000008">
    <property type="protein sequence ID" value="GAA4024378.1"/>
    <property type="molecule type" value="Genomic_DNA"/>
</dbReference>